<keyword evidence="3 6" id="KW-1133">Transmembrane helix</keyword>
<feature type="region of interest" description="Disordered" evidence="5">
    <location>
        <begin position="582"/>
        <end position="611"/>
    </location>
</feature>
<feature type="transmembrane region" description="Helical" evidence="6">
    <location>
        <begin position="263"/>
        <end position="286"/>
    </location>
</feature>
<comment type="subcellular location">
    <subcellularLocation>
        <location evidence="1">Membrane</location>
        <topology evidence="1">Multi-pass membrane protein</topology>
    </subcellularLocation>
</comment>
<evidence type="ECO:0000256" key="6">
    <source>
        <dbReference type="SAM" id="Phobius"/>
    </source>
</evidence>
<reference evidence="8" key="2">
    <citation type="submission" date="2023-05" db="EMBL/GenBank/DDBJ databases">
        <authorList>
            <consortium name="Lawrence Berkeley National Laboratory"/>
            <person name="Steindorff A."/>
            <person name="Hensen N."/>
            <person name="Bonometti L."/>
            <person name="Westerberg I."/>
            <person name="Brannstrom I.O."/>
            <person name="Guillou S."/>
            <person name="Cros-Aarteil S."/>
            <person name="Calhoun S."/>
            <person name="Haridas S."/>
            <person name="Kuo A."/>
            <person name="Mondo S."/>
            <person name="Pangilinan J."/>
            <person name="Riley R."/>
            <person name="Labutti K."/>
            <person name="Andreopoulos B."/>
            <person name="Lipzen A."/>
            <person name="Chen C."/>
            <person name="Yanf M."/>
            <person name="Daum C."/>
            <person name="Ng V."/>
            <person name="Clum A."/>
            <person name="Ohm R."/>
            <person name="Martin F."/>
            <person name="Silar P."/>
            <person name="Natvig D."/>
            <person name="Lalanne C."/>
            <person name="Gautier V."/>
            <person name="Ament-Velasquez S.L."/>
            <person name="Kruys A."/>
            <person name="Hutchinson M.I."/>
            <person name="Powell A.J."/>
            <person name="Barry K."/>
            <person name="Miller A.N."/>
            <person name="Grigoriev I.V."/>
            <person name="Debuchy R."/>
            <person name="Gladieux P."/>
            <person name="Thoren M.H."/>
            <person name="Johannesson H."/>
        </authorList>
    </citation>
    <scope>NUCLEOTIDE SEQUENCE</scope>
    <source>
        <strain evidence="8">CBS 731.68</strain>
    </source>
</reference>
<feature type="transmembrane region" description="Helical" evidence="6">
    <location>
        <begin position="444"/>
        <end position="465"/>
    </location>
</feature>
<feature type="domain" description="Major facilitator superfamily (MFS) profile" evidence="7">
    <location>
        <begin position="77"/>
        <end position="536"/>
    </location>
</feature>
<evidence type="ECO:0000256" key="1">
    <source>
        <dbReference type="ARBA" id="ARBA00004141"/>
    </source>
</evidence>
<evidence type="ECO:0000313" key="8">
    <source>
        <dbReference type="EMBL" id="KAK4118273.1"/>
    </source>
</evidence>
<protein>
    <submittedName>
        <fullName evidence="8">MFS general substrate transporter</fullName>
    </submittedName>
</protein>
<evidence type="ECO:0000256" key="5">
    <source>
        <dbReference type="SAM" id="MobiDB-lite"/>
    </source>
</evidence>
<dbReference type="Proteomes" id="UP001302602">
    <property type="component" value="Unassembled WGS sequence"/>
</dbReference>
<dbReference type="AlphaFoldDB" id="A0AAN6TPJ2"/>
<dbReference type="Gene3D" id="1.20.1250.20">
    <property type="entry name" value="MFS general substrate transporter like domains"/>
    <property type="match status" value="2"/>
</dbReference>
<proteinExistence type="predicted"/>
<dbReference type="Pfam" id="PF07690">
    <property type="entry name" value="MFS_1"/>
    <property type="match status" value="2"/>
</dbReference>
<feature type="transmembrane region" description="Helical" evidence="6">
    <location>
        <begin position="349"/>
        <end position="368"/>
    </location>
</feature>
<feature type="transmembrane region" description="Helical" evidence="6">
    <location>
        <begin position="114"/>
        <end position="131"/>
    </location>
</feature>
<feature type="transmembrane region" description="Helical" evidence="6">
    <location>
        <begin position="167"/>
        <end position="189"/>
    </location>
</feature>
<dbReference type="GeneID" id="87826990"/>
<feature type="region of interest" description="Disordered" evidence="5">
    <location>
        <begin position="1"/>
        <end position="21"/>
    </location>
</feature>
<evidence type="ECO:0000313" key="9">
    <source>
        <dbReference type="Proteomes" id="UP001302602"/>
    </source>
</evidence>
<keyword evidence="2 6" id="KW-0812">Transmembrane</keyword>
<dbReference type="EMBL" id="MU853274">
    <property type="protein sequence ID" value="KAK4118273.1"/>
    <property type="molecule type" value="Genomic_DNA"/>
</dbReference>
<feature type="transmembrane region" description="Helical" evidence="6">
    <location>
        <begin position="412"/>
        <end position="432"/>
    </location>
</feature>
<sequence length="611" mass="64931">MAKLKSETLDSMSISQQTDTPKQDLLAASAQNGRDDIPSFTVAAGQELTPLSREYLGRETLELAKLTPIFGWRLWVTIACLCAGLFLSSLETTIIATALVSISSSLGGYDKSNWVATSYLITYTGFLIIFARISDMFGRKGTLCGSIIIFTAFSLACGLAQTMTQLIIFRAFQGIGGAGVYSLAMGVMAEITPLRYLGISSGLMGAIFALSSLLGPILGGVITSHTTWRWIFYLNVPLGVSILALVLWIFPVNSGVLSRKRQAVSYIDYPGMVLSLAGSVMLTFGLEEGGLAYSWNSPPVVVAFVVAGVAFVAFGVWEWYISEKRNSNRKLKTLPLFPVHLATRRVSGFALLTALIAGFPFMMTIIFLPQRFQLQNGLSPIDAGIRMLALLILSATGAGLGGIIATRRNISWYILAGSLALQLVGLGLMSTLPTAAGEVRAAQYGYQVVLGLGFGLTLSSLAIVLRMEVDAADSGVAFSAITQVRVLGGLIGIAVGQAVLTRRLLADLGAVLPPEKIAALLRSTTAIADFTPEEAADTAQVYGEAFNLQNRVMLGFGAAGLLACLGAWKRHPVEFADLEEKRRRAAGGETAADQTNRAHDGGVVGGRSSSD</sequence>
<feature type="transmembrane region" description="Helical" evidence="6">
    <location>
        <begin position="298"/>
        <end position="320"/>
    </location>
</feature>
<evidence type="ECO:0000256" key="2">
    <source>
        <dbReference type="ARBA" id="ARBA00022692"/>
    </source>
</evidence>
<keyword evidence="4 6" id="KW-0472">Membrane</keyword>
<accession>A0AAN6TPJ2</accession>
<dbReference type="RefSeq" id="XP_062642046.1">
    <property type="nucleotide sequence ID" value="XM_062790220.1"/>
</dbReference>
<gene>
    <name evidence="8" type="ORF">N657DRAFT_606442</name>
</gene>
<dbReference type="GO" id="GO:0022857">
    <property type="term" value="F:transmembrane transporter activity"/>
    <property type="evidence" value="ECO:0007669"/>
    <property type="project" value="InterPro"/>
</dbReference>
<dbReference type="InterPro" id="IPR020846">
    <property type="entry name" value="MFS_dom"/>
</dbReference>
<dbReference type="InterPro" id="IPR036259">
    <property type="entry name" value="MFS_trans_sf"/>
</dbReference>
<feature type="transmembrane region" description="Helical" evidence="6">
    <location>
        <begin position="143"/>
        <end position="161"/>
    </location>
</feature>
<feature type="transmembrane region" description="Helical" evidence="6">
    <location>
        <begin position="230"/>
        <end position="251"/>
    </location>
</feature>
<dbReference type="PANTHER" id="PTHR23501">
    <property type="entry name" value="MAJOR FACILITATOR SUPERFAMILY"/>
    <property type="match status" value="1"/>
</dbReference>
<organism evidence="8 9">
    <name type="scientific">Parathielavia appendiculata</name>
    <dbReference type="NCBI Taxonomy" id="2587402"/>
    <lineage>
        <taxon>Eukaryota</taxon>
        <taxon>Fungi</taxon>
        <taxon>Dikarya</taxon>
        <taxon>Ascomycota</taxon>
        <taxon>Pezizomycotina</taxon>
        <taxon>Sordariomycetes</taxon>
        <taxon>Sordariomycetidae</taxon>
        <taxon>Sordariales</taxon>
        <taxon>Chaetomiaceae</taxon>
        <taxon>Parathielavia</taxon>
    </lineage>
</organism>
<reference evidence="8" key="1">
    <citation type="journal article" date="2023" name="Mol. Phylogenet. Evol.">
        <title>Genome-scale phylogeny and comparative genomics of the fungal order Sordariales.</title>
        <authorList>
            <person name="Hensen N."/>
            <person name="Bonometti L."/>
            <person name="Westerberg I."/>
            <person name="Brannstrom I.O."/>
            <person name="Guillou S."/>
            <person name="Cros-Aarteil S."/>
            <person name="Calhoun S."/>
            <person name="Haridas S."/>
            <person name="Kuo A."/>
            <person name="Mondo S."/>
            <person name="Pangilinan J."/>
            <person name="Riley R."/>
            <person name="LaButti K."/>
            <person name="Andreopoulos B."/>
            <person name="Lipzen A."/>
            <person name="Chen C."/>
            <person name="Yan M."/>
            <person name="Daum C."/>
            <person name="Ng V."/>
            <person name="Clum A."/>
            <person name="Steindorff A."/>
            <person name="Ohm R.A."/>
            <person name="Martin F."/>
            <person name="Silar P."/>
            <person name="Natvig D.O."/>
            <person name="Lalanne C."/>
            <person name="Gautier V."/>
            <person name="Ament-Velasquez S.L."/>
            <person name="Kruys A."/>
            <person name="Hutchinson M.I."/>
            <person name="Powell A.J."/>
            <person name="Barry K."/>
            <person name="Miller A.N."/>
            <person name="Grigoriev I.V."/>
            <person name="Debuchy R."/>
            <person name="Gladieux P."/>
            <person name="Hiltunen Thoren M."/>
            <person name="Johannesson H."/>
        </authorList>
    </citation>
    <scope>NUCLEOTIDE SEQUENCE</scope>
    <source>
        <strain evidence="8">CBS 731.68</strain>
    </source>
</reference>
<feature type="transmembrane region" description="Helical" evidence="6">
    <location>
        <begin position="388"/>
        <end position="405"/>
    </location>
</feature>
<feature type="transmembrane region" description="Helical" evidence="6">
    <location>
        <begin position="477"/>
        <end position="500"/>
    </location>
</feature>
<feature type="transmembrane region" description="Helical" evidence="6">
    <location>
        <begin position="74"/>
        <end position="102"/>
    </location>
</feature>
<comment type="caution">
    <text evidence="8">The sequence shown here is derived from an EMBL/GenBank/DDBJ whole genome shotgun (WGS) entry which is preliminary data.</text>
</comment>
<dbReference type="GO" id="GO:0005886">
    <property type="term" value="C:plasma membrane"/>
    <property type="evidence" value="ECO:0007669"/>
    <property type="project" value="TreeGrafter"/>
</dbReference>
<dbReference type="InterPro" id="IPR011701">
    <property type="entry name" value="MFS"/>
</dbReference>
<evidence type="ECO:0000256" key="3">
    <source>
        <dbReference type="ARBA" id="ARBA00022989"/>
    </source>
</evidence>
<dbReference type="SUPFAM" id="SSF103473">
    <property type="entry name" value="MFS general substrate transporter"/>
    <property type="match status" value="1"/>
</dbReference>
<name>A0AAN6TPJ2_9PEZI</name>
<dbReference type="PANTHER" id="PTHR23501:SF43">
    <property type="entry name" value="MULTIDRUG TRANSPORTER, PUTATIVE (AFU_ORTHOLOGUE AFUA_6G03040)-RELATED"/>
    <property type="match status" value="1"/>
</dbReference>
<keyword evidence="9" id="KW-1185">Reference proteome</keyword>
<evidence type="ECO:0000259" key="7">
    <source>
        <dbReference type="PROSITE" id="PS50850"/>
    </source>
</evidence>
<feature type="compositionally biased region" description="Polar residues" evidence="5">
    <location>
        <begin position="9"/>
        <end position="20"/>
    </location>
</feature>
<dbReference type="PRINTS" id="PR01036">
    <property type="entry name" value="TCRTETB"/>
</dbReference>
<feature type="transmembrane region" description="Helical" evidence="6">
    <location>
        <begin position="196"/>
        <end position="218"/>
    </location>
</feature>
<dbReference type="PROSITE" id="PS50850">
    <property type="entry name" value="MFS"/>
    <property type="match status" value="1"/>
</dbReference>
<evidence type="ECO:0000256" key="4">
    <source>
        <dbReference type="ARBA" id="ARBA00023136"/>
    </source>
</evidence>